<dbReference type="CDD" id="cd07377">
    <property type="entry name" value="WHTH_GntR"/>
    <property type="match status" value="1"/>
</dbReference>
<protein>
    <submittedName>
        <fullName evidence="9">GntR family transcriptional regulator</fullName>
    </submittedName>
</protein>
<dbReference type="CDD" id="cd00609">
    <property type="entry name" value="AAT_like"/>
    <property type="match status" value="1"/>
</dbReference>
<dbReference type="SUPFAM" id="SSF46785">
    <property type="entry name" value="Winged helix' DNA-binding domain"/>
    <property type="match status" value="1"/>
</dbReference>
<reference evidence="9 10" key="1">
    <citation type="submission" date="2016-11" db="EMBL/GenBank/DDBJ databases">
        <title>Paenibacillus species isolates.</title>
        <authorList>
            <person name="Beno S.M."/>
        </authorList>
    </citation>
    <scope>NUCLEOTIDE SEQUENCE [LARGE SCALE GENOMIC DNA]</scope>
    <source>
        <strain evidence="9 10">FSL R5-0378</strain>
    </source>
</reference>
<dbReference type="Pfam" id="PF00392">
    <property type="entry name" value="GntR"/>
    <property type="match status" value="1"/>
</dbReference>
<accession>A0A1R1F2D1</accession>
<evidence type="ECO:0000313" key="10">
    <source>
        <dbReference type="Proteomes" id="UP000187172"/>
    </source>
</evidence>
<dbReference type="PROSITE" id="PS50949">
    <property type="entry name" value="HTH_GNTR"/>
    <property type="match status" value="1"/>
</dbReference>
<comment type="caution">
    <text evidence="9">The sequence shown here is derived from an EMBL/GenBank/DDBJ whole genome shotgun (WGS) entry which is preliminary data.</text>
</comment>
<dbReference type="AlphaFoldDB" id="A0A1R1F2D1"/>
<evidence type="ECO:0000259" key="8">
    <source>
        <dbReference type="PROSITE" id="PS50949"/>
    </source>
</evidence>
<dbReference type="InterPro" id="IPR051446">
    <property type="entry name" value="HTH_trans_reg/aminotransferase"/>
</dbReference>
<dbReference type="InterPro" id="IPR000524">
    <property type="entry name" value="Tscrpt_reg_HTH_GntR"/>
</dbReference>
<feature type="domain" description="HTH gntR-type" evidence="8">
    <location>
        <begin position="11"/>
        <end position="79"/>
    </location>
</feature>
<gene>
    <name evidence="9" type="ORF">BK138_06845</name>
</gene>
<evidence type="ECO:0000313" key="9">
    <source>
        <dbReference type="EMBL" id="OMF58258.1"/>
    </source>
</evidence>
<evidence type="ECO:0000256" key="6">
    <source>
        <dbReference type="ARBA" id="ARBA00023125"/>
    </source>
</evidence>
<keyword evidence="3" id="KW-0808">Transferase</keyword>
<dbReference type="SUPFAM" id="SSF53383">
    <property type="entry name" value="PLP-dependent transferases"/>
    <property type="match status" value="1"/>
</dbReference>
<keyword evidence="7" id="KW-0804">Transcription</keyword>
<sequence length="485" mass="54688">MFTDFKITEGRPLTVQVKEYLKQWITKGKGRVDQKLPSTRELSTMLNISRNTLVAVYTELEEEGYIYTVRSKGTFVSKVGIASVPSWHVDWQQHLSPVAQAATDLDLMKRDLRGEKGMINFASIAPDEKLFDLANVKRAFLDRMAIEGEILLNYGYAKGYKPLIEYLTGYMETKGVDMDGKDILITNGFTEAYDIILSSLNVNEKHILCENPTHHTAIKISRLQGYDITGIGMEQDGIDIGEMERALTENSFGLAFLTPSYHNPTGIVMSAEKRVEVLRLLAKHHIPLIEDGFNEELRYSGSHMAPLAAFGGDGNSVIYLGSFSKILFPGIRIGWIAADRELIDALVSVKRARNIHTSTLDQAVLYQYFHNGNFEKYLKRAKSEYKHKHELTVECCRKYIPHKRLTGTGGLHLFLELQDGIRSRDILRDCYEQGVVFTAGDVFYTDGQGEGTLRIGFSRVSDEELVHGIQVIGKAVQRRMEENGC</sequence>
<dbReference type="RefSeq" id="WP_076167631.1">
    <property type="nucleotide sequence ID" value="NZ_MRTP01000001.1"/>
</dbReference>
<evidence type="ECO:0000256" key="7">
    <source>
        <dbReference type="ARBA" id="ARBA00023163"/>
    </source>
</evidence>
<evidence type="ECO:0000256" key="1">
    <source>
        <dbReference type="ARBA" id="ARBA00001933"/>
    </source>
</evidence>
<dbReference type="InterPro" id="IPR015422">
    <property type="entry name" value="PyrdxlP-dep_Trfase_small"/>
</dbReference>
<dbReference type="EMBL" id="MRTP01000001">
    <property type="protein sequence ID" value="OMF58258.1"/>
    <property type="molecule type" value="Genomic_DNA"/>
</dbReference>
<comment type="cofactor">
    <cofactor evidence="1">
        <name>pyridoxal 5'-phosphate</name>
        <dbReference type="ChEBI" id="CHEBI:597326"/>
    </cofactor>
</comment>
<proteinExistence type="inferred from homology"/>
<dbReference type="Gene3D" id="3.90.1150.10">
    <property type="entry name" value="Aspartate Aminotransferase, domain 1"/>
    <property type="match status" value="1"/>
</dbReference>
<dbReference type="Gene3D" id="1.10.10.10">
    <property type="entry name" value="Winged helix-like DNA-binding domain superfamily/Winged helix DNA-binding domain"/>
    <property type="match status" value="1"/>
</dbReference>
<keyword evidence="6" id="KW-0238">DNA-binding</keyword>
<name>A0A1R1F2D1_9BACL</name>
<comment type="similarity">
    <text evidence="2">In the C-terminal section; belongs to the class-I pyridoxal-phosphate-dependent aminotransferase family.</text>
</comment>
<dbReference type="InterPro" id="IPR015421">
    <property type="entry name" value="PyrdxlP-dep_Trfase_major"/>
</dbReference>
<dbReference type="PANTHER" id="PTHR46577">
    <property type="entry name" value="HTH-TYPE TRANSCRIPTIONAL REGULATORY PROTEIN GABR"/>
    <property type="match status" value="1"/>
</dbReference>
<dbReference type="GO" id="GO:0030170">
    <property type="term" value="F:pyridoxal phosphate binding"/>
    <property type="evidence" value="ECO:0007669"/>
    <property type="project" value="InterPro"/>
</dbReference>
<dbReference type="Gene3D" id="3.40.640.10">
    <property type="entry name" value="Type I PLP-dependent aspartate aminotransferase-like (Major domain)"/>
    <property type="match status" value="1"/>
</dbReference>
<keyword evidence="5" id="KW-0805">Transcription regulation</keyword>
<dbReference type="InterPro" id="IPR004839">
    <property type="entry name" value="Aminotransferase_I/II_large"/>
</dbReference>
<evidence type="ECO:0000256" key="2">
    <source>
        <dbReference type="ARBA" id="ARBA00005384"/>
    </source>
</evidence>
<evidence type="ECO:0000256" key="5">
    <source>
        <dbReference type="ARBA" id="ARBA00023015"/>
    </source>
</evidence>
<dbReference type="InterPro" id="IPR015424">
    <property type="entry name" value="PyrdxlP-dep_Trfase"/>
</dbReference>
<dbReference type="PRINTS" id="PR00035">
    <property type="entry name" value="HTHGNTR"/>
</dbReference>
<dbReference type="InterPro" id="IPR036388">
    <property type="entry name" value="WH-like_DNA-bd_sf"/>
</dbReference>
<dbReference type="SMART" id="SM00345">
    <property type="entry name" value="HTH_GNTR"/>
    <property type="match status" value="1"/>
</dbReference>
<dbReference type="STRING" id="297318.BK138_06845"/>
<evidence type="ECO:0000256" key="4">
    <source>
        <dbReference type="ARBA" id="ARBA00022898"/>
    </source>
</evidence>
<dbReference type="PANTHER" id="PTHR46577:SF1">
    <property type="entry name" value="HTH-TYPE TRANSCRIPTIONAL REGULATORY PROTEIN GABR"/>
    <property type="match status" value="1"/>
</dbReference>
<dbReference type="GO" id="GO:0008483">
    <property type="term" value="F:transaminase activity"/>
    <property type="evidence" value="ECO:0007669"/>
    <property type="project" value="UniProtKB-KW"/>
</dbReference>
<dbReference type="GO" id="GO:0003677">
    <property type="term" value="F:DNA binding"/>
    <property type="evidence" value="ECO:0007669"/>
    <property type="project" value="UniProtKB-KW"/>
</dbReference>
<dbReference type="Pfam" id="PF00155">
    <property type="entry name" value="Aminotran_1_2"/>
    <property type="match status" value="1"/>
</dbReference>
<organism evidence="9 10">
    <name type="scientific">Paenibacillus rhizosphaerae</name>
    <dbReference type="NCBI Taxonomy" id="297318"/>
    <lineage>
        <taxon>Bacteria</taxon>
        <taxon>Bacillati</taxon>
        <taxon>Bacillota</taxon>
        <taxon>Bacilli</taxon>
        <taxon>Bacillales</taxon>
        <taxon>Paenibacillaceae</taxon>
        <taxon>Paenibacillus</taxon>
    </lineage>
</organism>
<evidence type="ECO:0000256" key="3">
    <source>
        <dbReference type="ARBA" id="ARBA00022576"/>
    </source>
</evidence>
<keyword evidence="3" id="KW-0032">Aminotransferase</keyword>
<dbReference type="InterPro" id="IPR036390">
    <property type="entry name" value="WH_DNA-bd_sf"/>
</dbReference>
<keyword evidence="10" id="KW-1185">Reference proteome</keyword>
<dbReference type="GO" id="GO:0003700">
    <property type="term" value="F:DNA-binding transcription factor activity"/>
    <property type="evidence" value="ECO:0007669"/>
    <property type="project" value="InterPro"/>
</dbReference>
<dbReference type="Proteomes" id="UP000187172">
    <property type="component" value="Unassembled WGS sequence"/>
</dbReference>
<keyword evidence="4" id="KW-0663">Pyridoxal phosphate</keyword>